<keyword evidence="8" id="KW-1185">Reference proteome</keyword>
<dbReference type="SUPFAM" id="SSF50022">
    <property type="entry name" value="ISP domain"/>
    <property type="match status" value="1"/>
</dbReference>
<reference evidence="8" key="1">
    <citation type="journal article" date="2019" name="Int. J. Syst. Evol. Microbiol.">
        <title>The Global Catalogue of Microorganisms (GCM) 10K type strain sequencing project: providing services to taxonomists for standard genome sequencing and annotation.</title>
        <authorList>
            <consortium name="The Broad Institute Genomics Platform"/>
            <consortium name="The Broad Institute Genome Sequencing Center for Infectious Disease"/>
            <person name="Wu L."/>
            <person name="Ma J."/>
        </authorList>
    </citation>
    <scope>NUCLEOTIDE SEQUENCE [LARGE SCALE GENOMIC DNA]</scope>
    <source>
        <strain evidence="8">CGMCC 4.7237</strain>
    </source>
</reference>
<name>A0ABV8HQQ8_9ACTN</name>
<proteinExistence type="predicted"/>
<comment type="caution">
    <text evidence="7">The sequence shown here is derived from an EMBL/GenBank/DDBJ whole genome shotgun (WGS) entry which is preliminary data.</text>
</comment>
<dbReference type="Proteomes" id="UP001595765">
    <property type="component" value="Unassembled WGS sequence"/>
</dbReference>
<gene>
    <name evidence="7" type="ORF">ACFO3J_17420</name>
</gene>
<feature type="region of interest" description="Disordered" evidence="5">
    <location>
        <begin position="72"/>
        <end position="99"/>
    </location>
</feature>
<evidence type="ECO:0000256" key="4">
    <source>
        <dbReference type="ARBA" id="ARBA00023014"/>
    </source>
</evidence>
<evidence type="ECO:0000313" key="7">
    <source>
        <dbReference type="EMBL" id="MFC4033257.1"/>
    </source>
</evidence>
<evidence type="ECO:0000256" key="1">
    <source>
        <dbReference type="ARBA" id="ARBA00022714"/>
    </source>
</evidence>
<evidence type="ECO:0000256" key="2">
    <source>
        <dbReference type="ARBA" id="ARBA00022723"/>
    </source>
</evidence>
<accession>A0ABV8HQQ8</accession>
<keyword evidence="1" id="KW-0001">2Fe-2S</keyword>
<keyword evidence="2" id="KW-0479">Metal-binding</keyword>
<dbReference type="InterPro" id="IPR017941">
    <property type="entry name" value="Rieske_2Fe-2S"/>
</dbReference>
<evidence type="ECO:0000259" key="6">
    <source>
        <dbReference type="PROSITE" id="PS51296"/>
    </source>
</evidence>
<keyword evidence="4" id="KW-0411">Iron-sulfur</keyword>
<dbReference type="Gene3D" id="2.102.10.10">
    <property type="entry name" value="Rieske [2Fe-2S] iron-sulphur domain"/>
    <property type="match status" value="1"/>
</dbReference>
<feature type="domain" description="Rieske" evidence="6">
    <location>
        <begin position="1"/>
        <end position="97"/>
    </location>
</feature>
<evidence type="ECO:0000256" key="3">
    <source>
        <dbReference type="ARBA" id="ARBA00023004"/>
    </source>
</evidence>
<sequence>MSGPGPGTGQPHEAVVEALPQEWIRVTVGDRSFELAAACPHRKGRLVHGFVNTRTLRITCPLHRSSFDLATGLPRSGPSCGPVPTRPCAQPDGGRGEPE</sequence>
<dbReference type="RefSeq" id="WP_386430352.1">
    <property type="nucleotide sequence ID" value="NZ_JBHSBB010000012.1"/>
</dbReference>
<organism evidence="7 8">
    <name type="scientific">Streptomyces polygonati</name>
    <dbReference type="NCBI Taxonomy" id="1617087"/>
    <lineage>
        <taxon>Bacteria</taxon>
        <taxon>Bacillati</taxon>
        <taxon>Actinomycetota</taxon>
        <taxon>Actinomycetes</taxon>
        <taxon>Kitasatosporales</taxon>
        <taxon>Streptomycetaceae</taxon>
        <taxon>Streptomyces</taxon>
    </lineage>
</organism>
<dbReference type="EMBL" id="JBHSBB010000012">
    <property type="protein sequence ID" value="MFC4033257.1"/>
    <property type="molecule type" value="Genomic_DNA"/>
</dbReference>
<dbReference type="PROSITE" id="PS51296">
    <property type="entry name" value="RIESKE"/>
    <property type="match status" value="1"/>
</dbReference>
<protein>
    <submittedName>
        <fullName evidence="7">Rieske (2Fe-2S) protein</fullName>
    </submittedName>
</protein>
<keyword evidence="3" id="KW-0408">Iron</keyword>
<evidence type="ECO:0000256" key="5">
    <source>
        <dbReference type="SAM" id="MobiDB-lite"/>
    </source>
</evidence>
<evidence type="ECO:0000313" key="8">
    <source>
        <dbReference type="Proteomes" id="UP001595765"/>
    </source>
</evidence>
<dbReference type="Pfam" id="PF00355">
    <property type="entry name" value="Rieske"/>
    <property type="match status" value="1"/>
</dbReference>
<dbReference type="InterPro" id="IPR036922">
    <property type="entry name" value="Rieske_2Fe-2S_sf"/>
</dbReference>